<keyword evidence="4" id="KW-1185">Reference proteome</keyword>
<evidence type="ECO:0000313" key="3">
    <source>
        <dbReference type="EMBL" id="KAL0946623.1"/>
    </source>
</evidence>
<dbReference type="InterPro" id="IPR001810">
    <property type="entry name" value="F-box_dom"/>
</dbReference>
<evidence type="ECO:0000259" key="2">
    <source>
        <dbReference type="PROSITE" id="PS50181"/>
    </source>
</evidence>
<gene>
    <name evidence="3" type="ORF">HGRIS_012819</name>
</gene>
<dbReference type="InterPro" id="IPR036047">
    <property type="entry name" value="F-box-like_dom_sf"/>
</dbReference>
<comment type="caution">
    <text evidence="3">The sequence shown here is derived from an EMBL/GenBank/DDBJ whole genome shotgun (WGS) entry which is preliminary data.</text>
</comment>
<evidence type="ECO:0000256" key="1">
    <source>
        <dbReference type="SAM" id="MobiDB-lite"/>
    </source>
</evidence>
<proteinExistence type="predicted"/>
<dbReference type="Pfam" id="PF00646">
    <property type="entry name" value="F-box"/>
    <property type="match status" value="1"/>
</dbReference>
<sequence length="631" mass="72653">MSTNPSSDLAPAPKRRKNNPSSSTAPSRRVRGRLQNLPGMPLDILFEIFGHLQPLDLLRLARTTKDLRGTLMRRSTVTVWRQARANVGDDFPDCPPDLSEPAYANLAFDTHCHFCLNPRAGFIMWISYVRSCKRCLEATTANVDALVCWEEYSCRLPHCPDGSWSPEQLLPTFMMKPKNRNDDSYLAFFYDDANDLCELFNGVYLETDCRNIMSERLRFVERRDKFAMACEEWEIGCKQQRTNEKEAARRRRLEAIVTKLTDLGWGYELSHMSPDDVEIFFELPVVKQAKDLTERIWRNMEPFMIECMVTLQEKRIAQENAAVLLSRRQLFKEAIREYADSRPLDEIVPEATDLYYMDEVAPIKSLIENTPLEDALTMQHLADFIAQLPQLARQWRASKTTQLISKMSALGQNLRLSTLYQVESLFRCTQCSDVIRYPWVLSHRCCIAPRILPGSPDGCWQVMADFDVGFWDVGCIDRPLPHLDLGRHMRVLVALCGLAPSSATFNDLDKLNPVFNCTNQGCMYPGTRILDWKASVNMHSDHPSSLRRLDTTQEAASQAIAQASLRFFLERPTARRLFVCQHCTHRTCLSLEEMNDHLQDCHELRDDADLSFDNFKLHPDPPNAFYLNYRL</sequence>
<name>A0ABR3ITN0_9AGAR</name>
<accession>A0ABR3ITN0</accession>
<evidence type="ECO:0000313" key="4">
    <source>
        <dbReference type="Proteomes" id="UP001556367"/>
    </source>
</evidence>
<dbReference type="CDD" id="cd09917">
    <property type="entry name" value="F-box_SF"/>
    <property type="match status" value="1"/>
</dbReference>
<dbReference type="Proteomes" id="UP001556367">
    <property type="component" value="Unassembled WGS sequence"/>
</dbReference>
<dbReference type="PROSITE" id="PS50181">
    <property type="entry name" value="FBOX"/>
    <property type="match status" value="1"/>
</dbReference>
<dbReference type="SUPFAM" id="SSF81383">
    <property type="entry name" value="F-box domain"/>
    <property type="match status" value="1"/>
</dbReference>
<feature type="domain" description="F-box" evidence="2">
    <location>
        <begin position="34"/>
        <end position="83"/>
    </location>
</feature>
<reference evidence="4" key="1">
    <citation type="submission" date="2024-06" db="EMBL/GenBank/DDBJ databases">
        <title>Multi-omics analyses provide insights into the biosynthesis of the anticancer antibiotic pleurotin in Hohenbuehelia grisea.</title>
        <authorList>
            <person name="Weaver J.A."/>
            <person name="Alberti F."/>
        </authorList>
    </citation>
    <scope>NUCLEOTIDE SEQUENCE [LARGE SCALE GENOMIC DNA]</scope>
    <source>
        <strain evidence="4">T-177</strain>
    </source>
</reference>
<protein>
    <recommendedName>
        <fullName evidence="2">F-box domain-containing protein</fullName>
    </recommendedName>
</protein>
<dbReference type="EMBL" id="JASNQZ010000015">
    <property type="protein sequence ID" value="KAL0946623.1"/>
    <property type="molecule type" value="Genomic_DNA"/>
</dbReference>
<feature type="region of interest" description="Disordered" evidence="1">
    <location>
        <begin position="1"/>
        <end position="29"/>
    </location>
</feature>
<organism evidence="3 4">
    <name type="scientific">Hohenbuehelia grisea</name>
    <dbReference type="NCBI Taxonomy" id="104357"/>
    <lineage>
        <taxon>Eukaryota</taxon>
        <taxon>Fungi</taxon>
        <taxon>Dikarya</taxon>
        <taxon>Basidiomycota</taxon>
        <taxon>Agaricomycotina</taxon>
        <taxon>Agaricomycetes</taxon>
        <taxon>Agaricomycetidae</taxon>
        <taxon>Agaricales</taxon>
        <taxon>Pleurotineae</taxon>
        <taxon>Pleurotaceae</taxon>
        <taxon>Hohenbuehelia</taxon>
    </lineage>
</organism>